<accession>A0A0E9WMD8</accession>
<sequence>MEASADKHNGVFQIGKGAGGIKKNEHTYVWSLHECRPCNHESKFENSPGCAFCSLLFRYIVFICNLFNTGLLFLFCFSEVMNLDK</sequence>
<protein>
    <submittedName>
        <fullName evidence="2">Uncharacterized protein</fullName>
    </submittedName>
</protein>
<keyword evidence="1" id="KW-0812">Transmembrane</keyword>
<organism evidence="2">
    <name type="scientific">Anguilla anguilla</name>
    <name type="common">European freshwater eel</name>
    <name type="synonym">Muraena anguilla</name>
    <dbReference type="NCBI Taxonomy" id="7936"/>
    <lineage>
        <taxon>Eukaryota</taxon>
        <taxon>Metazoa</taxon>
        <taxon>Chordata</taxon>
        <taxon>Craniata</taxon>
        <taxon>Vertebrata</taxon>
        <taxon>Euteleostomi</taxon>
        <taxon>Actinopterygii</taxon>
        <taxon>Neopterygii</taxon>
        <taxon>Teleostei</taxon>
        <taxon>Anguilliformes</taxon>
        <taxon>Anguillidae</taxon>
        <taxon>Anguilla</taxon>
    </lineage>
</organism>
<evidence type="ECO:0000256" key="1">
    <source>
        <dbReference type="SAM" id="Phobius"/>
    </source>
</evidence>
<name>A0A0E9WMD8_ANGAN</name>
<keyword evidence="1" id="KW-1133">Transmembrane helix</keyword>
<dbReference type="EMBL" id="GBXM01017934">
    <property type="protein sequence ID" value="JAH90643.1"/>
    <property type="molecule type" value="Transcribed_RNA"/>
</dbReference>
<feature type="transmembrane region" description="Helical" evidence="1">
    <location>
        <begin position="56"/>
        <end position="77"/>
    </location>
</feature>
<keyword evidence="1" id="KW-0472">Membrane</keyword>
<evidence type="ECO:0000313" key="2">
    <source>
        <dbReference type="EMBL" id="JAH90643.1"/>
    </source>
</evidence>
<reference evidence="2" key="1">
    <citation type="submission" date="2014-11" db="EMBL/GenBank/DDBJ databases">
        <authorList>
            <person name="Amaro Gonzalez C."/>
        </authorList>
    </citation>
    <scope>NUCLEOTIDE SEQUENCE</scope>
</reference>
<proteinExistence type="predicted"/>
<dbReference type="AlphaFoldDB" id="A0A0E9WMD8"/>
<reference evidence="2" key="2">
    <citation type="journal article" date="2015" name="Fish Shellfish Immunol.">
        <title>Early steps in the European eel (Anguilla anguilla)-Vibrio vulnificus interaction in the gills: Role of the RtxA13 toxin.</title>
        <authorList>
            <person name="Callol A."/>
            <person name="Pajuelo D."/>
            <person name="Ebbesson L."/>
            <person name="Teles M."/>
            <person name="MacKenzie S."/>
            <person name="Amaro C."/>
        </authorList>
    </citation>
    <scope>NUCLEOTIDE SEQUENCE</scope>
</reference>